<dbReference type="InterPro" id="IPR024388">
    <property type="entry name" value="Ribosomal_mL58"/>
</dbReference>
<keyword evidence="1" id="KW-0687">Ribonucleoprotein</keyword>
<name>A0A9P7Z592_9HELO</name>
<organism evidence="1 2">
    <name type="scientific">Calycina marina</name>
    <dbReference type="NCBI Taxonomy" id="1763456"/>
    <lineage>
        <taxon>Eukaryota</taxon>
        <taxon>Fungi</taxon>
        <taxon>Dikarya</taxon>
        <taxon>Ascomycota</taxon>
        <taxon>Pezizomycotina</taxon>
        <taxon>Leotiomycetes</taxon>
        <taxon>Helotiales</taxon>
        <taxon>Pezizellaceae</taxon>
        <taxon>Calycina</taxon>
    </lineage>
</organism>
<evidence type="ECO:0000313" key="1">
    <source>
        <dbReference type="EMBL" id="KAG9245150.1"/>
    </source>
</evidence>
<gene>
    <name evidence="1" type="ORF">BJ878DRAFT_33370</name>
</gene>
<dbReference type="PANTHER" id="PTHR28266">
    <property type="entry name" value="54S RIBOSOMAL PROTEIN L20, MITOCHONDRIAL"/>
    <property type="match status" value="1"/>
</dbReference>
<accession>A0A9P7Z592</accession>
<protein>
    <submittedName>
        <fullName evidence="1">Mitochondrial ribosomal protein subunit L20-domain-containing protein</fullName>
    </submittedName>
</protein>
<keyword evidence="1" id="KW-0689">Ribosomal protein</keyword>
<proteinExistence type="predicted"/>
<dbReference type="Proteomes" id="UP000887226">
    <property type="component" value="Unassembled WGS sequence"/>
</dbReference>
<reference evidence="1" key="1">
    <citation type="journal article" date="2021" name="IMA Fungus">
        <title>Genomic characterization of three marine fungi, including Emericellopsis atlantica sp. nov. with signatures of a generalist lifestyle and marine biomass degradation.</title>
        <authorList>
            <person name="Hagestad O.C."/>
            <person name="Hou L."/>
            <person name="Andersen J.H."/>
            <person name="Hansen E.H."/>
            <person name="Altermark B."/>
            <person name="Li C."/>
            <person name="Kuhnert E."/>
            <person name="Cox R.J."/>
            <person name="Crous P.W."/>
            <person name="Spatafora J.W."/>
            <person name="Lail K."/>
            <person name="Amirebrahimi M."/>
            <person name="Lipzen A."/>
            <person name="Pangilinan J."/>
            <person name="Andreopoulos W."/>
            <person name="Hayes R.D."/>
            <person name="Ng V."/>
            <person name="Grigoriev I.V."/>
            <person name="Jackson S.A."/>
            <person name="Sutton T.D.S."/>
            <person name="Dobson A.D.W."/>
            <person name="Rama T."/>
        </authorList>
    </citation>
    <scope>NUCLEOTIDE SEQUENCE</scope>
    <source>
        <strain evidence="1">TRa3180A</strain>
    </source>
</reference>
<evidence type="ECO:0000313" key="2">
    <source>
        <dbReference type="Proteomes" id="UP000887226"/>
    </source>
</evidence>
<dbReference type="AlphaFoldDB" id="A0A9P7Z592"/>
<dbReference type="GO" id="GO:0005762">
    <property type="term" value="C:mitochondrial large ribosomal subunit"/>
    <property type="evidence" value="ECO:0007669"/>
    <property type="project" value="TreeGrafter"/>
</dbReference>
<keyword evidence="2" id="KW-1185">Reference proteome</keyword>
<dbReference type="EMBL" id="MU253862">
    <property type="protein sequence ID" value="KAG9245150.1"/>
    <property type="molecule type" value="Genomic_DNA"/>
</dbReference>
<dbReference type="Pfam" id="PF12824">
    <property type="entry name" value="MRP-L20"/>
    <property type="match status" value="1"/>
</dbReference>
<dbReference type="PANTHER" id="PTHR28266:SF1">
    <property type="entry name" value="LARGE RIBOSOMAL SUBUNIT PROTEIN ML58"/>
    <property type="match status" value="1"/>
</dbReference>
<dbReference type="OrthoDB" id="6021263at2759"/>
<dbReference type="GO" id="GO:0003735">
    <property type="term" value="F:structural constituent of ribosome"/>
    <property type="evidence" value="ECO:0007669"/>
    <property type="project" value="TreeGrafter"/>
</dbReference>
<sequence>MESKMLKRPVTDVLSSRFQCLAVSSNVPTRRYESSYRRTKQRLNIKPDSTFLFNSKSPQQNHIIFNPPSSAPNVLITPLIFLPKGDRRKELFAGRIATEAASSTRLAPVIPKFRNIKIKHHLTDKDIAEIQRLRTTDPEHNTVSKLAKRFDCSSFFVRMCCEAPPEQKQRHEELYAGRYARMGPKRLKAREERKKRMELALRDE</sequence>
<comment type="caution">
    <text evidence="1">The sequence shown here is derived from an EMBL/GenBank/DDBJ whole genome shotgun (WGS) entry which is preliminary data.</text>
</comment>